<evidence type="ECO:0000259" key="2">
    <source>
        <dbReference type="Pfam" id="PF01408"/>
    </source>
</evidence>
<dbReference type="SUPFAM" id="SSF55347">
    <property type="entry name" value="Glyceraldehyde-3-phosphate dehydrogenase-like, C-terminal domain"/>
    <property type="match status" value="1"/>
</dbReference>
<dbReference type="EMBL" id="BOSE01000003">
    <property type="protein sequence ID" value="GIP16483.1"/>
    <property type="molecule type" value="Genomic_DNA"/>
</dbReference>
<feature type="domain" description="Gfo/Idh/MocA-like oxidoreductase N-terminal" evidence="2">
    <location>
        <begin position="2"/>
        <end position="122"/>
    </location>
</feature>
<dbReference type="InterPro" id="IPR050463">
    <property type="entry name" value="Gfo/Idh/MocA_oxidrdct_glycsds"/>
</dbReference>
<evidence type="ECO:0000259" key="3">
    <source>
        <dbReference type="Pfam" id="PF22725"/>
    </source>
</evidence>
<dbReference type="Gene3D" id="3.40.50.720">
    <property type="entry name" value="NAD(P)-binding Rossmann-like Domain"/>
    <property type="match status" value="1"/>
</dbReference>
<name>A0A919YMA9_9BACL</name>
<dbReference type="RefSeq" id="WP_213514773.1">
    <property type="nucleotide sequence ID" value="NZ_BOSE01000003.1"/>
</dbReference>
<organism evidence="4 5">
    <name type="scientific">Paenibacillus montaniterrae</name>
    <dbReference type="NCBI Taxonomy" id="429341"/>
    <lineage>
        <taxon>Bacteria</taxon>
        <taxon>Bacillati</taxon>
        <taxon>Bacillota</taxon>
        <taxon>Bacilli</taxon>
        <taxon>Bacillales</taxon>
        <taxon>Paenibacillaceae</taxon>
        <taxon>Paenibacillus</taxon>
    </lineage>
</organism>
<dbReference type="Pfam" id="PF22725">
    <property type="entry name" value="GFO_IDH_MocA_C3"/>
    <property type="match status" value="1"/>
</dbReference>
<dbReference type="SUPFAM" id="SSF51735">
    <property type="entry name" value="NAD(P)-binding Rossmann-fold domains"/>
    <property type="match status" value="1"/>
</dbReference>
<dbReference type="Gene3D" id="3.30.360.10">
    <property type="entry name" value="Dihydrodipicolinate Reductase, domain 2"/>
    <property type="match status" value="1"/>
</dbReference>
<dbReference type="GO" id="GO:0000166">
    <property type="term" value="F:nucleotide binding"/>
    <property type="evidence" value="ECO:0007669"/>
    <property type="project" value="InterPro"/>
</dbReference>
<feature type="domain" description="GFO/IDH/MocA-like oxidoreductase" evidence="3">
    <location>
        <begin position="133"/>
        <end position="266"/>
    </location>
</feature>
<dbReference type="InterPro" id="IPR036291">
    <property type="entry name" value="NAD(P)-bd_dom_sf"/>
</dbReference>
<dbReference type="GO" id="GO:0016491">
    <property type="term" value="F:oxidoreductase activity"/>
    <property type="evidence" value="ECO:0007669"/>
    <property type="project" value="UniProtKB-KW"/>
</dbReference>
<keyword evidence="1" id="KW-0560">Oxidoreductase</keyword>
<gene>
    <name evidence="4" type="ORF">J40TS1_21250</name>
</gene>
<dbReference type="PANTHER" id="PTHR43818">
    <property type="entry name" value="BCDNA.GH03377"/>
    <property type="match status" value="1"/>
</dbReference>
<dbReference type="InterPro" id="IPR055170">
    <property type="entry name" value="GFO_IDH_MocA-like_dom"/>
</dbReference>
<dbReference type="PANTHER" id="PTHR43818:SF11">
    <property type="entry name" value="BCDNA.GH03377"/>
    <property type="match status" value="1"/>
</dbReference>
<dbReference type="Proteomes" id="UP000683139">
    <property type="component" value="Unassembled WGS sequence"/>
</dbReference>
<evidence type="ECO:0000313" key="4">
    <source>
        <dbReference type="EMBL" id="GIP16483.1"/>
    </source>
</evidence>
<reference evidence="4" key="1">
    <citation type="submission" date="2021-03" db="EMBL/GenBank/DDBJ databases">
        <title>Antimicrobial resistance genes in bacteria isolated from Japanese honey, and their potential for conferring macrolide and lincosamide resistance in the American foulbrood pathogen Paenibacillus larvae.</title>
        <authorList>
            <person name="Okamoto M."/>
            <person name="Kumagai M."/>
            <person name="Kanamori H."/>
            <person name="Takamatsu D."/>
        </authorList>
    </citation>
    <scope>NUCLEOTIDE SEQUENCE</scope>
    <source>
        <strain evidence="4">J40TS1</strain>
    </source>
</reference>
<comment type="caution">
    <text evidence="4">The sequence shown here is derived from an EMBL/GenBank/DDBJ whole genome shotgun (WGS) entry which is preliminary data.</text>
</comment>
<dbReference type="Pfam" id="PF01408">
    <property type="entry name" value="GFO_IDH_MocA"/>
    <property type="match status" value="1"/>
</dbReference>
<proteinExistence type="predicted"/>
<sequence length="346" mass="38106">MLRVGIIGTGGIYRYAHLEGWKAAEADGVQVVAVCDANAELARAAEQDFPGASVYTDYKELIARDDIDIVSITTPNKFHSIIAIDALKQGKHVFCEKPDAINPEEAQKMADIASESGKVLMVMRNNRFTAAAQHVKQLMEQGFFGELYAGRCGWVRTRGIPGRGGWFTTKELSGGGPLIDLGVHMIDLAMWLNDNPVPTTVSGSTYRKFADRPDADGQVPSGTFDVEDMAMGFIRFTNGAALQIEFSWASNVEREQKFIEWRGTEAGFSIINDELTLYVERDGQVVAEKPELPQGGQPQHVQNIIHFIKCVKGEQSPTITPEDGVHMIQILDAIYRSSQQGSEIKL</sequence>
<dbReference type="InterPro" id="IPR000683">
    <property type="entry name" value="Gfo/Idh/MocA-like_OxRdtase_N"/>
</dbReference>
<keyword evidence="5" id="KW-1185">Reference proteome</keyword>
<dbReference type="AlphaFoldDB" id="A0A919YMA9"/>
<evidence type="ECO:0000313" key="5">
    <source>
        <dbReference type="Proteomes" id="UP000683139"/>
    </source>
</evidence>
<protein>
    <submittedName>
        <fullName evidence="4">Oxidoreductase</fullName>
    </submittedName>
</protein>
<accession>A0A919YMA9</accession>
<evidence type="ECO:0000256" key="1">
    <source>
        <dbReference type="ARBA" id="ARBA00023002"/>
    </source>
</evidence>